<name>A0A0E0BLP1_9ORYZ</name>
<reference evidence="1" key="1">
    <citation type="submission" date="2015-04" db="UniProtKB">
        <authorList>
            <consortium name="EnsemblPlants"/>
        </authorList>
    </citation>
    <scope>IDENTIFICATION</scope>
</reference>
<reference evidence="1" key="2">
    <citation type="submission" date="2018-05" db="EMBL/GenBank/DDBJ databases">
        <title>OgluRS3 (Oryza glumaepatula Reference Sequence Version 3).</title>
        <authorList>
            <person name="Zhang J."/>
            <person name="Kudrna D."/>
            <person name="Lee S."/>
            <person name="Talag J."/>
            <person name="Welchert J."/>
            <person name="Wing R.A."/>
        </authorList>
    </citation>
    <scope>NUCLEOTIDE SEQUENCE [LARGE SCALE GENOMIC DNA]</scope>
</reference>
<organism evidence="1">
    <name type="scientific">Oryza glumipatula</name>
    <dbReference type="NCBI Taxonomy" id="40148"/>
    <lineage>
        <taxon>Eukaryota</taxon>
        <taxon>Viridiplantae</taxon>
        <taxon>Streptophyta</taxon>
        <taxon>Embryophyta</taxon>
        <taxon>Tracheophyta</taxon>
        <taxon>Spermatophyta</taxon>
        <taxon>Magnoliopsida</taxon>
        <taxon>Liliopsida</taxon>
        <taxon>Poales</taxon>
        <taxon>Poaceae</taxon>
        <taxon>BOP clade</taxon>
        <taxon>Oryzoideae</taxon>
        <taxon>Oryzeae</taxon>
        <taxon>Oryzinae</taxon>
        <taxon>Oryza</taxon>
    </lineage>
</organism>
<evidence type="ECO:0000313" key="1">
    <source>
        <dbReference type="EnsemblPlants" id="OGLUM11G20620.1"/>
    </source>
</evidence>
<proteinExistence type="predicted"/>
<accession>A0A0E0BLP1</accession>
<dbReference type="Gramene" id="OGLUM11G20620.1">
    <property type="protein sequence ID" value="OGLUM11G20620.1"/>
    <property type="gene ID" value="OGLUM11G20620"/>
</dbReference>
<keyword evidence="2" id="KW-1185">Reference proteome</keyword>
<dbReference type="AlphaFoldDB" id="A0A0E0BLP1"/>
<dbReference type="Proteomes" id="UP000026961">
    <property type="component" value="Chromosome 11"/>
</dbReference>
<dbReference type="EnsemblPlants" id="OGLUM11G20620.1">
    <property type="protein sequence ID" value="OGLUM11G20620.1"/>
    <property type="gene ID" value="OGLUM11G20620"/>
</dbReference>
<sequence length="89" mass="9647">MHVHNASKQQAAVRYLAQCCKPAVQQESTSNLQLTPSPLTVLALAFGSKSTLFLKGEGQAQEAAGSPQGVVLEEEIKVKGELNNHKFKW</sequence>
<evidence type="ECO:0000313" key="2">
    <source>
        <dbReference type="Proteomes" id="UP000026961"/>
    </source>
</evidence>
<protein>
    <submittedName>
        <fullName evidence="1">Uncharacterized protein</fullName>
    </submittedName>
</protein>
<dbReference type="HOGENOM" id="CLU_2458410_0_0_1"/>